<evidence type="ECO:0000313" key="2">
    <source>
        <dbReference type="Proteomes" id="UP001223586"/>
    </source>
</evidence>
<dbReference type="EMBL" id="JAUSTT010000040">
    <property type="protein sequence ID" value="MDQ0178316.1"/>
    <property type="molecule type" value="Genomic_DNA"/>
</dbReference>
<name>A0ABT9WYE1_9BACI</name>
<dbReference type="Proteomes" id="UP001223586">
    <property type="component" value="Unassembled WGS sequence"/>
</dbReference>
<proteinExistence type="predicted"/>
<dbReference type="RefSeq" id="WP_307233030.1">
    <property type="nucleotide sequence ID" value="NZ_JAUSTT010000040.1"/>
</dbReference>
<evidence type="ECO:0008006" key="3">
    <source>
        <dbReference type="Google" id="ProtNLM"/>
    </source>
</evidence>
<gene>
    <name evidence="1" type="ORF">J2S08_004220</name>
</gene>
<protein>
    <recommendedName>
        <fullName evidence="3">Aminopeptidase</fullName>
    </recommendedName>
</protein>
<comment type="caution">
    <text evidence="1">The sequence shown here is derived from an EMBL/GenBank/DDBJ whole genome shotgun (WGS) entry which is preliminary data.</text>
</comment>
<accession>A0ABT9WYE1</accession>
<reference evidence="1 2" key="1">
    <citation type="submission" date="2023-07" db="EMBL/GenBank/DDBJ databases">
        <title>Genomic Encyclopedia of Type Strains, Phase IV (KMG-IV): sequencing the most valuable type-strain genomes for metagenomic binning, comparative biology and taxonomic classification.</title>
        <authorList>
            <person name="Goeker M."/>
        </authorList>
    </citation>
    <scope>NUCLEOTIDE SEQUENCE [LARGE SCALE GENOMIC DNA]</scope>
    <source>
        <strain evidence="1 2">DSM 23837</strain>
    </source>
</reference>
<evidence type="ECO:0000313" key="1">
    <source>
        <dbReference type="EMBL" id="MDQ0178316.1"/>
    </source>
</evidence>
<sequence>MKIINIIPDFLDIFHSTKNLTYHDLSMYYEKNAEIFNAYFPQHCKNNPERIGKAIKQYPAKMEEIEIISTQLPRTIKEISDAYSELFHFEVPIKFHLFVGGFGSNAFTDRKLVSDVYFAAEKLSIHPNHLSVIVAHEIGHVYHRVFSDKNSIDWDSVKWSSGEISLFLEGVATYLSKKIVRNVSETTYYSYDDSGQATLNFYQSKKNVIKKNFLDDCLVWDHSKLKEWFTLSGGNYYNETRLGYYLGMDFVESLAKSIGDEKAILAWKERNFEDILHLWLLSRPLIQVEQNINSF</sequence>
<keyword evidence="2" id="KW-1185">Reference proteome</keyword>
<organism evidence="1 2">
    <name type="scientific">Bacillus chungangensis</name>
    <dbReference type="NCBI Taxonomy" id="587633"/>
    <lineage>
        <taxon>Bacteria</taxon>
        <taxon>Bacillati</taxon>
        <taxon>Bacillota</taxon>
        <taxon>Bacilli</taxon>
        <taxon>Bacillales</taxon>
        <taxon>Bacillaceae</taxon>
        <taxon>Bacillus</taxon>
    </lineage>
</organism>